<keyword evidence="3" id="KW-0677">Repeat</keyword>
<comment type="similarity">
    <text evidence="1">Belongs to the NFX1 family.</text>
</comment>
<feature type="compositionally biased region" description="Pro residues" evidence="6">
    <location>
        <begin position="30"/>
        <end position="41"/>
    </location>
</feature>
<dbReference type="PANTHER" id="PTHR12360:SF1">
    <property type="entry name" value="NF-X1-TYPE ZINC FINGER PROTEIN NFXL1"/>
    <property type="match status" value="1"/>
</dbReference>
<evidence type="ECO:0000256" key="2">
    <source>
        <dbReference type="ARBA" id="ARBA00022723"/>
    </source>
</evidence>
<keyword evidence="4" id="KW-0863">Zinc-finger</keyword>
<evidence type="ECO:0000256" key="5">
    <source>
        <dbReference type="ARBA" id="ARBA00022833"/>
    </source>
</evidence>
<feature type="region of interest" description="Disordered" evidence="6">
    <location>
        <begin position="716"/>
        <end position="739"/>
    </location>
</feature>
<reference evidence="8" key="1">
    <citation type="submission" date="2015-06" db="UniProtKB">
        <authorList>
            <consortium name="EnsemblPlants"/>
        </authorList>
    </citation>
    <scope>IDENTIFICATION</scope>
</reference>
<evidence type="ECO:0000256" key="1">
    <source>
        <dbReference type="ARBA" id="ARBA00007269"/>
    </source>
</evidence>
<keyword evidence="7" id="KW-1133">Transmembrane helix</keyword>
<dbReference type="CDD" id="cd06008">
    <property type="entry name" value="NF-X1-zinc-finger"/>
    <property type="match status" value="3"/>
</dbReference>
<keyword evidence="5" id="KW-0862">Zinc</keyword>
<dbReference type="PANTHER" id="PTHR12360">
    <property type="entry name" value="NUCLEAR TRANSCRIPTION FACTOR, X-BOX BINDING 1 NFX1"/>
    <property type="match status" value="1"/>
</dbReference>
<dbReference type="PROSITE" id="PS50089">
    <property type="entry name" value="ZF_RING_2"/>
    <property type="match status" value="1"/>
</dbReference>
<name>M8ATT9_AEGTA</name>
<evidence type="ECO:0000256" key="4">
    <source>
        <dbReference type="ARBA" id="ARBA00022771"/>
    </source>
</evidence>
<evidence type="ECO:0000256" key="7">
    <source>
        <dbReference type="SAM" id="Phobius"/>
    </source>
</evidence>
<keyword evidence="7" id="KW-0472">Membrane</keyword>
<dbReference type="InterPro" id="IPR034078">
    <property type="entry name" value="NFX1_fam"/>
</dbReference>
<feature type="compositionally biased region" description="Low complexity" evidence="6">
    <location>
        <begin position="42"/>
        <end position="56"/>
    </location>
</feature>
<evidence type="ECO:0000256" key="3">
    <source>
        <dbReference type="ARBA" id="ARBA00022737"/>
    </source>
</evidence>
<evidence type="ECO:0000313" key="8">
    <source>
        <dbReference type="EnsemblPlants" id="EMT04829"/>
    </source>
</evidence>
<dbReference type="InterPro" id="IPR000967">
    <property type="entry name" value="Znf_NFX1"/>
</dbReference>
<feature type="region of interest" description="Disordered" evidence="6">
    <location>
        <begin position="1"/>
        <end position="62"/>
    </location>
</feature>
<feature type="compositionally biased region" description="Low complexity" evidence="6">
    <location>
        <begin position="1"/>
        <end position="29"/>
    </location>
</feature>
<dbReference type="InterPro" id="IPR001841">
    <property type="entry name" value="Znf_RING"/>
</dbReference>
<sequence>MPSSYAAAAASSSRKPAPFTTATATTRKPAPLPAPAPPPSNPSHVSDSDPSSYSSSGEETDLSACDPATASVLSTYLSVAGNGADLSKVGIFLNSAARRRSPPCLICLDPIRPSDPVWSCSASCFALLHLPCIQSWAHQSASAAPAPTWGCPKCRVAYPKSQTPTSYHCFCSKTEDPPADPWILPHSCGDVCGRRLNSNPDSGCEHTCLLLCHPGPCPPCPAVVPNARCFCGAHREPRRCAHQRYSCKGKCNKRLSCELHRCPVDCHDGPCPPCAVRGNHRCECGETMVERLCSERVFQCKRECSGMLECGKHKCERGCHGGKCGECPLRGQRTCPCGKKDYPRLECDVEAATCGSTCEKVLGCGRHKCPERCHRGPCDVTCRLVIKKSCRCGVLKKEAYIGACSPCPLMKTISCFCGKTYFEVEIGRLLILLFISLCHGSIPPPNPEFTVKPMKKKMEKHIECTPGTPCPPCQEVVLVPCFGEHLGQERAIPCSKSRQFPCQNLCGNLLHCGNHYCTKDCHVLEIPSDQRKADTILSLSRKNTLAEPCERCNLPCQRARDPPCSHPCPSRCHLSDCLPCKALVKRSCHCGAMTHAFECVYYNNLNAKQQLKVRSCGGPCHRKLPNCPHLCSEICHPGQCPSVDQCMKKVNVRCACNTLKKEWVCQDVLKEYRRSGRDPKVAKGQFGVGLIACGGDCVKKVNVPAAELHQRKVQENKNPAAEVTNVPKRRKKRDRGAQEPVQVSMWQQMKRYLVVIIALAGLVVLGLLIWKGVYQISDWMNEMEEQKARERLLRAGRL</sequence>
<dbReference type="GO" id="GO:0000981">
    <property type="term" value="F:DNA-binding transcription factor activity, RNA polymerase II-specific"/>
    <property type="evidence" value="ECO:0007669"/>
    <property type="project" value="TreeGrafter"/>
</dbReference>
<accession>M8ATT9</accession>
<dbReference type="SMART" id="SM00438">
    <property type="entry name" value="ZnF_NFX"/>
    <property type="match status" value="7"/>
</dbReference>
<dbReference type="Pfam" id="PF01422">
    <property type="entry name" value="zf-NF-X1"/>
    <property type="match status" value="7"/>
</dbReference>
<organism evidence="8">
    <name type="scientific">Aegilops tauschii</name>
    <name type="common">Tausch's goatgrass</name>
    <name type="synonym">Aegilops squarrosa</name>
    <dbReference type="NCBI Taxonomy" id="37682"/>
    <lineage>
        <taxon>Eukaryota</taxon>
        <taxon>Viridiplantae</taxon>
        <taxon>Streptophyta</taxon>
        <taxon>Embryophyta</taxon>
        <taxon>Tracheophyta</taxon>
        <taxon>Spermatophyta</taxon>
        <taxon>Magnoliopsida</taxon>
        <taxon>Liliopsida</taxon>
        <taxon>Poales</taxon>
        <taxon>Poaceae</taxon>
        <taxon>BOP clade</taxon>
        <taxon>Pooideae</taxon>
        <taxon>Triticodae</taxon>
        <taxon>Triticeae</taxon>
        <taxon>Triticinae</taxon>
        <taxon>Aegilops</taxon>
    </lineage>
</organism>
<keyword evidence="2" id="KW-0479">Metal-binding</keyword>
<dbReference type="GO" id="GO:0005634">
    <property type="term" value="C:nucleus"/>
    <property type="evidence" value="ECO:0007669"/>
    <property type="project" value="InterPro"/>
</dbReference>
<keyword evidence="7" id="KW-0812">Transmembrane</keyword>
<dbReference type="EnsemblPlants" id="EMT04829">
    <property type="protein sequence ID" value="EMT04829"/>
    <property type="gene ID" value="F775_23009"/>
</dbReference>
<proteinExistence type="inferred from homology"/>
<feature type="transmembrane region" description="Helical" evidence="7">
    <location>
        <begin position="752"/>
        <end position="770"/>
    </location>
</feature>
<protein>
    <submittedName>
        <fullName evidence="8">NF-X1-type zinc finger protein NFXL1</fullName>
    </submittedName>
</protein>
<dbReference type="GO" id="GO:0000977">
    <property type="term" value="F:RNA polymerase II transcription regulatory region sequence-specific DNA binding"/>
    <property type="evidence" value="ECO:0007669"/>
    <property type="project" value="TreeGrafter"/>
</dbReference>
<evidence type="ECO:0000256" key="6">
    <source>
        <dbReference type="SAM" id="MobiDB-lite"/>
    </source>
</evidence>
<dbReference type="AlphaFoldDB" id="M8ATT9"/>
<dbReference type="GO" id="GO:0008270">
    <property type="term" value="F:zinc ion binding"/>
    <property type="evidence" value="ECO:0007669"/>
    <property type="project" value="UniProtKB-KW"/>
</dbReference>